<sequence length="100" mass="11370">MLHSVTSRRILRIVCFFYPRASAVTMTSHTMEPVMERTRWIICQSPRPRSLLVITTVVVGRTSHHQPFLSISLPLRWNSKTNGRPLLLCGGISLLHLFGS</sequence>
<evidence type="ECO:0000313" key="1">
    <source>
        <dbReference type="EMBL" id="MBW73759.1"/>
    </source>
</evidence>
<dbReference type="AlphaFoldDB" id="A0A2M4D880"/>
<organism evidence="1">
    <name type="scientific">Anopheles darlingi</name>
    <name type="common">Mosquito</name>
    <dbReference type="NCBI Taxonomy" id="43151"/>
    <lineage>
        <taxon>Eukaryota</taxon>
        <taxon>Metazoa</taxon>
        <taxon>Ecdysozoa</taxon>
        <taxon>Arthropoda</taxon>
        <taxon>Hexapoda</taxon>
        <taxon>Insecta</taxon>
        <taxon>Pterygota</taxon>
        <taxon>Neoptera</taxon>
        <taxon>Endopterygota</taxon>
        <taxon>Diptera</taxon>
        <taxon>Nematocera</taxon>
        <taxon>Culicoidea</taxon>
        <taxon>Culicidae</taxon>
        <taxon>Anophelinae</taxon>
        <taxon>Anopheles</taxon>
    </lineage>
</organism>
<reference evidence="1" key="1">
    <citation type="submission" date="2018-01" db="EMBL/GenBank/DDBJ databases">
        <title>An insight into the sialome of Amazonian anophelines.</title>
        <authorList>
            <person name="Ribeiro J.M."/>
            <person name="Scarpassa V."/>
            <person name="Calvo E."/>
        </authorList>
    </citation>
    <scope>NUCLEOTIDE SEQUENCE</scope>
</reference>
<name>A0A2M4D880_ANODA</name>
<proteinExistence type="predicted"/>
<protein>
    <submittedName>
        <fullName evidence="1">Putative secreted protein</fullName>
    </submittedName>
</protein>
<accession>A0A2M4D880</accession>
<dbReference type="EMBL" id="GGFL01009581">
    <property type="protein sequence ID" value="MBW73759.1"/>
    <property type="molecule type" value="Transcribed_RNA"/>
</dbReference>